<dbReference type="Gene3D" id="1.10.10.60">
    <property type="entry name" value="Homeodomain-like"/>
    <property type="match status" value="1"/>
</dbReference>
<dbReference type="AlphaFoldDB" id="A0A835VAL8"/>
<dbReference type="SMART" id="SM00717">
    <property type="entry name" value="SANT"/>
    <property type="match status" value="1"/>
</dbReference>
<comment type="caution">
    <text evidence="7">The sequence shown here is derived from an EMBL/GenBank/DDBJ whole genome shotgun (WGS) entry which is preliminary data.</text>
</comment>
<keyword evidence="2" id="KW-0805">Transcription regulation</keyword>
<protein>
    <recommendedName>
        <fullName evidence="6">Myb-like domain-containing protein</fullName>
    </recommendedName>
</protein>
<evidence type="ECO:0000313" key="8">
    <source>
        <dbReference type="EMBL" id="KAG0491185.1"/>
    </source>
</evidence>
<feature type="region of interest" description="Disordered" evidence="5">
    <location>
        <begin position="63"/>
        <end position="84"/>
    </location>
</feature>
<evidence type="ECO:0000256" key="4">
    <source>
        <dbReference type="ARBA" id="ARBA00023242"/>
    </source>
</evidence>
<dbReference type="EMBL" id="JADCNM010000003">
    <property type="protein sequence ID" value="KAG0491185.1"/>
    <property type="molecule type" value="Genomic_DNA"/>
</dbReference>
<evidence type="ECO:0000259" key="6">
    <source>
        <dbReference type="PROSITE" id="PS50090"/>
    </source>
</evidence>
<evidence type="ECO:0000313" key="9">
    <source>
        <dbReference type="Proteomes" id="UP000636800"/>
    </source>
</evidence>
<dbReference type="PANTHER" id="PTHR43952">
    <property type="entry name" value="MYB FAMILY TRANSCRIPTION FACTOR-RELATED"/>
    <property type="match status" value="1"/>
</dbReference>
<sequence length="84" mass="9857">MASSGWTRQQNKMFERALAVYDRDTPDRWQNVATFVGGGKTVDDVRRHYQRLVEDVRRIESGDVPLPNYRSSAANDEQRYMNYN</sequence>
<dbReference type="GO" id="GO:0003700">
    <property type="term" value="F:DNA-binding transcription factor activity"/>
    <property type="evidence" value="ECO:0007669"/>
    <property type="project" value="InterPro"/>
</dbReference>
<dbReference type="InterPro" id="IPR009057">
    <property type="entry name" value="Homeodomain-like_sf"/>
</dbReference>
<dbReference type="Proteomes" id="UP000636800">
    <property type="component" value="Chromosome 3"/>
</dbReference>
<organism evidence="7 9">
    <name type="scientific">Vanilla planifolia</name>
    <name type="common">Vanilla</name>
    <dbReference type="NCBI Taxonomy" id="51239"/>
    <lineage>
        <taxon>Eukaryota</taxon>
        <taxon>Viridiplantae</taxon>
        <taxon>Streptophyta</taxon>
        <taxon>Embryophyta</taxon>
        <taxon>Tracheophyta</taxon>
        <taxon>Spermatophyta</taxon>
        <taxon>Magnoliopsida</taxon>
        <taxon>Liliopsida</taxon>
        <taxon>Asparagales</taxon>
        <taxon>Orchidaceae</taxon>
        <taxon>Vanilloideae</taxon>
        <taxon>Vanilleae</taxon>
        <taxon>Vanilla</taxon>
    </lineage>
</organism>
<keyword evidence="9" id="KW-1185">Reference proteome</keyword>
<feature type="domain" description="Myb-like" evidence="6">
    <location>
        <begin position="1"/>
        <end position="53"/>
    </location>
</feature>
<evidence type="ECO:0000256" key="3">
    <source>
        <dbReference type="ARBA" id="ARBA00023163"/>
    </source>
</evidence>
<evidence type="ECO:0000256" key="5">
    <source>
        <dbReference type="SAM" id="MobiDB-lite"/>
    </source>
</evidence>
<dbReference type="OrthoDB" id="118550at2759"/>
<keyword evidence="3" id="KW-0804">Transcription</keyword>
<evidence type="ECO:0000313" key="10">
    <source>
        <dbReference type="Proteomes" id="UP000639772"/>
    </source>
</evidence>
<dbReference type="InterPro" id="IPR001005">
    <property type="entry name" value="SANT/Myb"/>
</dbReference>
<comment type="subcellular location">
    <subcellularLocation>
        <location evidence="1">Nucleus</location>
    </subcellularLocation>
</comment>
<dbReference type="GO" id="GO:0005634">
    <property type="term" value="C:nucleus"/>
    <property type="evidence" value="ECO:0007669"/>
    <property type="project" value="UniProtKB-SubCell"/>
</dbReference>
<evidence type="ECO:0000256" key="2">
    <source>
        <dbReference type="ARBA" id="ARBA00023015"/>
    </source>
</evidence>
<evidence type="ECO:0000256" key="1">
    <source>
        <dbReference type="ARBA" id="ARBA00004123"/>
    </source>
</evidence>
<dbReference type="CDD" id="cd00167">
    <property type="entry name" value="SANT"/>
    <property type="match status" value="1"/>
</dbReference>
<dbReference type="SUPFAM" id="SSF46689">
    <property type="entry name" value="Homeodomain-like"/>
    <property type="match status" value="1"/>
</dbReference>
<dbReference type="InterPro" id="IPR044636">
    <property type="entry name" value="RADIALIS-like"/>
</dbReference>
<evidence type="ECO:0000313" key="7">
    <source>
        <dbReference type="EMBL" id="KAG0489221.1"/>
    </source>
</evidence>
<dbReference type="PANTHER" id="PTHR43952:SF75">
    <property type="entry name" value="PROTEIN RADIALIS-LIKE 6"/>
    <property type="match status" value="1"/>
</dbReference>
<keyword evidence="4" id="KW-0539">Nucleus</keyword>
<proteinExistence type="predicted"/>
<accession>A0A835VAL8</accession>
<dbReference type="EMBL" id="JADCNL010000003">
    <property type="protein sequence ID" value="KAG0489221.1"/>
    <property type="molecule type" value="Genomic_DNA"/>
</dbReference>
<dbReference type="Pfam" id="PF23082">
    <property type="entry name" value="Myb_DNA-binding_2"/>
    <property type="match status" value="1"/>
</dbReference>
<reference evidence="9 10" key="1">
    <citation type="journal article" date="2020" name="Nat. Food">
        <title>A phased Vanilla planifolia genome enables genetic improvement of flavour and production.</title>
        <authorList>
            <person name="Hasing T."/>
            <person name="Tang H."/>
            <person name="Brym M."/>
            <person name="Khazi F."/>
            <person name="Huang T."/>
            <person name="Chambers A.H."/>
        </authorList>
    </citation>
    <scope>NUCLEOTIDE SEQUENCE [LARGE SCALE GENOMIC DNA]</scope>
    <source>
        <tissue evidence="7">Leaf</tissue>
    </source>
</reference>
<dbReference type="FunFam" id="1.10.10.60:FF:000154">
    <property type="entry name" value="Transcription factor SRM1"/>
    <property type="match status" value="1"/>
</dbReference>
<name>A0A835VAL8_VANPL</name>
<gene>
    <name evidence="7" type="ORF">HPP92_008032</name>
    <name evidence="8" type="ORF">HPP92_008048</name>
</gene>
<dbReference type="PROSITE" id="PS50090">
    <property type="entry name" value="MYB_LIKE"/>
    <property type="match status" value="1"/>
</dbReference>
<dbReference type="Proteomes" id="UP000639772">
    <property type="component" value="Chromosome 3"/>
</dbReference>
<feature type="compositionally biased region" description="Polar residues" evidence="5">
    <location>
        <begin position="69"/>
        <end position="84"/>
    </location>
</feature>